<name>A0A0B5KKB5_9RHAB</name>
<reference evidence="2 3" key="1">
    <citation type="journal article" date="2015" name="Elife">
        <title>Unprecedented genomic diversity of RNA viruses in arthropods reveals the ancestry of negative-sense RNA viruses.</title>
        <authorList>
            <person name="Li C.X."/>
            <person name="Shi M."/>
            <person name="Tian J.H."/>
            <person name="Lin X.D."/>
            <person name="Kang Y.J."/>
            <person name="Chen L.J."/>
            <person name="Qin X.C."/>
            <person name="Xu J."/>
            <person name="Holmes E.C."/>
            <person name="Zhang Y.Z."/>
        </authorList>
    </citation>
    <scope>NUCLEOTIDE SEQUENCE [LARGE SCALE GENOMIC DNA]</scope>
    <source>
        <strain evidence="2 3">BFJSC-7</strain>
    </source>
</reference>
<dbReference type="KEGG" id="vg:29140347"/>
<feature type="region of interest" description="Disordered" evidence="1">
    <location>
        <begin position="1"/>
        <end position="41"/>
    </location>
</feature>
<dbReference type="EMBL" id="KM817656">
    <property type="protein sequence ID" value="AJG39205.1"/>
    <property type="molecule type" value="Viral_cRNA"/>
</dbReference>
<gene>
    <name evidence="2" type="primary">M</name>
</gene>
<dbReference type="OrthoDB" id="26690at10239"/>
<dbReference type="RefSeq" id="YP_009305105.1">
    <property type="nucleotide sequence ID" value="NC_031302.1"/>
</dbReference>
<dbReference type="Proteomes" id="UP000204561">
    <property type="component" value="Segment"/>
</dbReference>
<accession>A0A0B5KKB5</accession>
<evidence type="ECO:0000313" key="3">
    <source>
        <dbReference type="Proteomes" id="UP000204561"/>
    </source>
</evidence>
<dbReference type="GeneID" id="29140347"/>
<evidence type="ECO:0000256" key="1">
    <source>
        <dbReference type="SAM" id="MobiDB-lite"/>
    </source>
</evidence>
<keyword evidence="3" id="KW-1185">Reference proteome</keyword>
<feature type="compositionally biased region" description="Low complexity" evidence="1">
    <location>
        <begin position="25"/>
        <end position="41"/>
    </location>
</feature>
<sequence>MRMKKVKNLVSPRRKAKSDESNQASAVITPTAPSPSSTTPFSVPTIQPNIVPSIITSRWNTVGSLRISCEREITDWVTMERLLEYMLDFYDGNEVFKPVILMLYWILGVHLKPVEGPSNRWCWGIDFGEPIEVKHKFPLIGSQSFDYRKNITSNYRGIKFNIEFWIQFTGTQRRSTPVKDLLGVGSLIFPDVRRFKEILDFSNINCELDSNKNLVLTQ</sequence>
<organism evidence="2 3">
    <name type="scientific">Wuhan Louse Fly Virus 9</name>
    <dbReference type="NCBI Taxonomy" id="1608123"/>
    <lineage>
        <taxon>Viruses</taxon>
        <taxon>Riboviria</taxon>
        <taxon>Orthornavirae</taxon>
        <taxon>Negarnaviricota</taxon>
        <taxon>Haploviricotina</taxon>
        <taxon>Monjiviricetes</taxon>
        <taxon>Mononegavirales</taxon>
        <taxon>Rhabdoviridae</taxon>
        <taxon>Alpharhabdovirinae</taxon>
        <taxon>Sigmavirus</taxon>
        <taxon>Sigmavirus hippoboscid</taxon>
    </lineage>
</organism>
<feature type="compositionally biased region" description="Basic residues" evidence="1">
    <location>
        <begin position="1"/>
        <end position="16"/>
    </location>
</feature>
<protein>
    <submittedName>
        <fullName evidence="2">Matrix protein</fullName>
    </submittedName>
</protein>
<evidence type="ECO:0000313" key="2">
    <source>
        <dbReference type="EMBL" id="AJG39205.1"/>
    </source>
</evidence>
<proteinExistence type="predicted"/>